<reference evidence="3" key="1">
    <citation type="journal article" date="2016" name="Nature">
        <title>Genome evolution in the allotetraploid frog Xenopus laevis.</title>
        <authorList>
            <person name="Session A.M."/>
            <person name="Uno Y."/>
            <person name="Kwon T."/>
            <person name="Chapman J.A."/>
            <person name="Toyoda A."/>
            <person name="Takahashi S."/>
            <person name="Fukui A."/>
            <person name="Hikosaka A."/>
            <person name="Suzuki A."/>
            <person name="Kondo M."/>
            <person name="van Heeringen S.J."/>
            <person name="Quigley I."/>
            <person name="Heinz S."/>
            <person name="Ogino H."/>
            <person name="Ochi H."/>
            <person name="Hellsten U."/>
            <person name="Lyons J.B."/>
            <person name="Simakov O."/>
            <person name="Putnam N."/>
            <person name="Stites J."/>
            <person name="Kuroki Y."/>
            <person name="Tanaka T."/>
            <person name="Michiue T."/>
            <person name="Watanabe M."/>
            <person name="Bogdanovic O."/>
            <person name="Lister R."/>
            <person name="Georgiou G."/>
            <person name="Paranjpe S.S."/>
            <person name="van Kruijsbergen I."/>
            <person name="Shu S."/>
            <person name="Carlson J."/>
            <person name="Kinoshita T."/>
            <person name="Ohta Y."/>
            <person name="Mawaribuchi S."/>
            <person name="Jenkins J."/>
            <person name="Grimwood J."/>
            <person name="Schmutz J."/>
            <person name="Mitros T."/>
            <person name="Mozaffari S.V."/>
            <person name="Suzuki Y."/>
            <person name="Haramoto Y."/>
            <person name="Yamamoto T.S."/>
            <person name="Takagi C."/>
            <person name="Heald R."/>
            <person name="Miller K."/>
            <person name="Haudenschild C."/>
            <person name="Kitzman J."/>
            <person name="Nakayama T."/>
            <person name="Izutsu Y."/>
            <person name="Robert J."/>
            <person name="Fortriede J."/>
            <person name="Burns K."/>
            <person name="Lotay V."/>
            <person name="Karimi K."/>
            <person name="Yasuoka Y."/>
            <person name="Dichmann D.S."/>
            <person name="Flajnik M.F."/>
            <person name="Houston D.W."/>
            <person name="Shendure J."/>
            <person name="DuPasquier L."/>
            <person name="Vize P.D."/>
            <person name="Zorn A.M."/>
            <person name="Ito M."/>
            <person name="Marcotte E.M."/>
            <person name="Wallingford J.B."/>
            <person name="Ito Y."/>
            <person name="Asashima M."/>
            <person name="Ueno N."/>
            <person name="Matsuda Y."/>
            <person name="Veenstra G.J."/>
            <person name="Fujiyama A."/>
            <person name="Harland R.M."/>
            <person name="Taira M."/>
            <person name="Rokhsar D.S."/>
        </authorList>
    </citation>
    <scope>NUCLEOTIDE SEQUENCE [LARGE SCALE GENOMIC DNA]</scope>
    <source>
        <strain evidence="3">J</strain>
    </source>
</reference>
<gene>
    <name evidence="2" type="ORF">XELAEV_18035294mg</name>
</gene>
<sequence>MGSVLSFCRVICTFLFSDFFIVLLWIFSFFYFYKLEKTSYMALWKTKLKVKDNKEIPSDEKVREENTVKSSFTSIDHAENYIDLLLGWIFEQDNSREESLSPEEHLSELQTSCKVLKKIQIAIESIRINYSYGLSHNVSTDDEFQRKWCIVERFEHIKAYIALRLYMMKVFMKHLNVWLEELKGLKMCISEAMEIQEKLHSVACETKSTIEHHLNMQEVLSKESMFMKQKLEKCETATCNLTIILKETGWWSKKFHQSMITKKFEKRAHEKRWNDILCDSITEEVI</sequence>
<protein>
    <submittedName>
        <fullName evidence="2">Uncharacterized protein</fullName>
    </submittedName>
</protein>
<name>A0A974HBZ5_XENLA</name>
<keyword evidence="1" id="KW-0812">Transmembrane</keyword>
<accession>A0A974HBZ5</accession>
<dbReference type="EMBL" id="CM004478">
    <property type="protein sequence ID" value="OCT72320.1"/>
    <property type="molecule type" value="Genomic_DNA"/>
</dbReference>
<evidence type="ECO:0000256" key="1">
    <source>
        <dbReference type="SAM" id="Phobius"/>
    </source>
</evidence>
<dbReference type="Proteomes" id="UP000694892">
    <property type="component" value="Chromosome 7L"/>
</dbReference>
<proteinExistence type="predicted"/>
<dbReference type="AlphaFoldDB" id="A0A974HBZ5"/>
<evidence type="ECO:0000313" key="2">
    <source>
        <dbReference type="EMBL" id="OCT72320.1"/>
    </source>
</evidence>
<keyword evidence="1" id="KW-0472">Membrane</keyword>
<organism evidence="2 3">
    <name type="scientific">Xenopus laevis</name>
    <name type="common">African clawed frog</name>
    <dbReference type="NCBI Taxonomy" id="8355"/>
    <lineage>
        <taxon>Eukaryota</taxon>
        <taxon>Metazoa</taxon>
        <taxon>Chordata</taxon>
        <taxon>Craniata</taxon>
        <taxon>Vertebrata</taxon>
        <taxon>Euteleostomi</taxon>
        <taxon>Amphibia</taxon>
        <taxon>Batrachia</taxon>
        <taxon>Anura</taxon>
        <taxon>Pipoidea</taxon>
        <taxon>Pipidae</taxon>
        <taxon>Xenopodinae</taxon>
        <taxon>Xenopus</taxon>
        <taxon>Xenopus</taxon>
    </lineage>
</organism>
<evidence type="ECO:0000313" key="3">
    <source>
        <dbReference type="Proteomes" id="UP000694892"/>
    </source>
</evidence>
<dbReference type="OMA" id="MCISEAM"/>
<keyword evidence="1" id="KW-1133">Transmembrane helix</keyword>
<feature type="transmembrane region" description="Helical" evidence="1">
    <location>
        <begin position="7"/>
        <end position="33"/>
    </location>
</feature>